<keyword evidence="4" id="KW-1185">Reference proteome</keyword>
<evidence type="ECO:0000256" key="1">
    <source>
        <dbReference type="ARBA" id="ARBA00007884"/>
    </source>
</evidence>
<name>A0ABT7ZTT8_9FLAO</name>
<gene>
    <name evidence="3" type="ORF">QMA06_06620</name>
</gene>
<feature type="domain" description="NADH:ubiquinone oxidoreductase intermediate-associated protein 30" evidence="2">
    <location>
        <begin position="4"/>
        <end position="154"/>
    </location>
</feature>
<dbReference type="PANTHER" id="PTHR13194">
    <property type="entry name" value="COMPLEX I INTERMEDIATE-ASSOCIATED PROTEIN 30"/>
    <property type="match status" value="1"/>
</dbReference>
<evidence type="ECO:0000313" key="3">
    <source>
        <dbReference type="EMBL" id="MDN3492386.1"/>
    </source>
</evidence>
<proteinExistence type="inferred from homology"/>
<organism evidence="3 4">
    <name type="scientific">Winogradskyella bathintestinalis</name>
    <dbReference type="NCBI Taxonomy" id="3035208"/>
    <lineage>
        <taxon>Bacteria</taxon>
        <taxon>Pseudomonadati</taxon>
        <taxon>Bacteroidota</taxon>
        <taxon>Flavobacteriia</taxon>
        <taxon>Flavobacteriales</taxon>
        <taxon>Flavobacteriaceae</taxon>
        <taxon>Winogradskyella</taxon>
    </lineage>
</organism>
<evidence type="ECO:0000313" key="4">
    <source>
        <dbReference type="Proteomes" id="UP001231197"/>
    </source>
</evidence>
<comment type="caution">
    <text evidence="3">The sequence shown here is derived from an EMBL/GenBank/DDBJ whole genome shotgun (WGS) entry which is preliminary data.</text>
</comment>
<dbReference type="InterPro" id="IPR008979">
    <property type="entry name" value="Galactose-bd-like_sf"/>
</dbReference>
<dbReference type="RefSeq" id="WP_290206080.1">
    <property type="nucleotide sequence ID" value="NZ_JASDDK010000002.1"/>
</dbReference>
<protein>
    <submittedName>
        <fullName evidence="3">CIA30 family protein</fullName>
    </submittedName>
</protein>
<accession>A0ABT7ZTT8</accession>
<dbReference type="Pfam" id="PF08547">
    <property type="entry name" value="CIA30"/>
    <property type="match status" value="1"/>
</dbReference>
<evidence type="ECO:0000259" key="2">
    <source>
        <dbReference type="Pfam" id="PF08547"/>
    </source>
</evidence>
<reference evidence="3 4" key="1">
    <citation type="journal article" date="2023" name="Int. J. Syst. Evol. Microbiol.">
        <title>Winogradskyella bathintestinalis sp. nov., isolated from the intestine of the deep-sea loosejaw dragonfish, Malacosteus niger.</title>
        <authorList>
            <person name="Uniacke-Lowe S."/>
            <person name="Johnson C.N."/>
            <person name="Stanton C."/>
            <person name="Hill C."/>
            <person name="Ross P."/>
        </authorList>
    </citation>
    <scope>NUCLEOTIDE SEQUENCE [LARGE SCALE GENOMIC DNA]</scope>
    <source>
        <strain evidence="3 4">APC 3343</strain>
    </source>
</reference>
<dbReference type="Proteomes" id="UP001231197">
    <property type="component" value="Unassembled WGS sequence"/>
</dbReference>
<dbReference type="Gene3D" id="2.60.120.430">
    <property type="entry name" value="Galactose-binding lectin"/>
    <property type="match status" value="1"/>
</dbReference>
<dbReference type="EMBL" id="JASDDK010000002">
    <property type="protein sequence ID" value="MDN3492386.1"/>
    <property type="molecule type" value="Genomic_DNA"/>
</dbReference>
<dbReference type="PANTHER" id="PTHR13194:SF19">
    <property type="entry name" value="NAD(P)-BINDING ROSSMANN-FOLD SUPERFAMILY PROTEIN"/>
    <property type="match status" value="1"/>
</dbReference>
<comment type="similarity">
    <text evidence="1">Belongs to the CIA30 family.</text>
</comment>
<dbReference type="InterPro" id="IPR039131">
    <property type="entry name" value="NDUFAF1"/>
</dbReference>
<sequence length="160" mass="18642">MTIFNFTKDSDISNWKILDDVVMGGRSNGDFIINEEGHGKFIGKISLKNNGGFSSLRYNFKTKTTADYSKFVIKIKGDGKPYQFRVKDQQNNRHSYIYEFNTTENWQTIEIPFSEMYAAYRGRKLDIPNFDGNQMEEIAFLFGNKEEENFKLLIDNISLK</sequence>
<dbReference type="SUPFAM" id="SSF49785">
    <property type="entry name" value="Galactose-binding domain-like"/>
    <property type="match status" value="1"/>
</dbReference>
<dbReference type="InterPro" id="IPR013857">
    <property type="entry name" value="NADH-UbQ_OxRdtase-assoc_prot30"/>
</dbReference>